<proteinExistence type="inferred from homology"/>
<evidence type="ECO:0000313" key="16">
    <source>
        <dbReference type="EMBL" id="RXJ64095.1"/>
    </source>
</evidence>
<evidence type="ECO:0000256" key="9">
    <source>
        <dbReference type="ARBA" id="ARBA00022833"/>
    </source>
</evidence>
<keyword evidence="8 14" id="KW-0479">Metal-binding</keyword>
<keyword evidence="7" id="KW-0678">Repressor</keyword>
<feature type="binding site" evidence="14">
    <location>
        <position position="109"/>
    </location>
    <ligand>
        <name>Zn(2+)</name>
        <dbReference type="ChEBI" id="CHEBI:29105"/>
    </ligand>
</feature>
<accession>A0A4Q0Y3L8</accession>
<keyword evidence="11" id="KW-0805">Transcription regulation</keyword>
<keyword evidence="6" id="KW-0963">Cytoplasm</keyword>
<comment type="function">
    <text evidence="1">Acts as a global negative controlling element, employing Fe(2+) as a cofactor to bind the operator of the repressed genes.</text>
</comment>
<dbReference type="STRING" id="877500.GCA_000935065_02853"/>
<evidence type="ECO:0000313" key="17">
    <source>
        <dbReference type="Proteomes" id="UP000290191"/>
    </source>
</evidence>
<comment type="subcellular location">
    <subcellularLocation>
        <location evidence="2">Cytoplasm</location>
    </subcellularLocation>
</comment>
<feature type="binding site" evidence="15">
    <location>
        <position position="138"/>
    </location>
    <ligand>
        <name>Fe cation</name>
        <dbReference type="ChEBI" id="CHEBI:24875"/>
    </ligand>
</feature>
<protein>
    <recommendedName>
        <fullName evidence="5">Ferric uptake regulation protein</fullName>
    </recommendedName>
</protein>
<name>A0A4Q0Y3L8_9BACT</name>
<evidence type="ECO:0000256" key="12">
    <source>
        <dbReference type="ARBA" id="ARBA00023125"/>
    </source>
</evidence>
<dbReference type="RefSeq" id="WP_129081427.1">
    <property type="nucleotide sequence ID" value="NZ_CP041070.1"/>
</dbReference>
<dbReference type="SUPFAM" id="SSF46785">
    <property type="entry name" value="Winged helix' DNA-binding domain"/>
    <property type="match status" value="1"/>
</dbReference>
<dbReference type="EMBL" id="PDKO01000002">
    <property type="protein sequence ID" value="RXJ64095.1"/>
    <property type="molecule type" value="Genomic_DNA"/>
</dbReference>
<comment type="subunit">
    <text evidence="4">Homodimer.</text>
</comment>
<feature type="binding site" evidence="14">
    <location>
        <position position="106"/>
    </location>
    <ligand>
        <name>Zn(2+)</name>
        <dbReference type="ChEBI" id="CHEBI:29105"/>
    </ligand>
</feature>
<evidence type="ECO:0000256" key="3">
    <source>
        <dbReference type="ARBA" id="ARBA00007957"/>
    </source>
</evidence>
<evidence type="ECO:0000256" key="7">
    <source>
        <dbReference type="ARBA" id="ARBA00022491"/>
    </source>
</evidence>
<keyword evidence="17" id="KW-1185">Reference proteome</keyword>
<keyword evidence="10 15" id="KW-0408">Iron</keyword>
<dbReference type="InterPro" id="IPR043135">
    <property type="entry name" value="Fur_C"/>
</dbReference>
<dbReference type="Gene3D" id="3.30.1490.190">
    <property type="match status" value="1"/>
</dbReference>
<organism evidence="16 17">
    <name type="scientific">Halarcobacter anaerophilus</name>
    <dbReference type="NCBI Taxonomy" id="877500"/>
    <lineage>
        <taxon>Bacteria</taxon>
        <taxon>Pseudomonadati</taxon>
        <taxon>Campylobacterota</taxon>
        <taxon>Epsilonproteobacteria</taxon>
        <taxon>Campylobacterales</taxon>
        <taxon>Arcobacteraceae</taxon>
        <taxon>Halarcobacter</taxon>
    </lineage>
</organism>
<keyword evidence="12" id="KW-0238">DNA-binding</keyword>
<comment type="similarity">
    <text evidence="3">Belongs to the Fur family.</text>
</comment>
<dbReference type="Proteomes" id="UP000290191">
    <property type="component" value="Unassembled WGS sequence"/>
</dbReference>
<dbReference type="GO" id="GO:0003700">
    <property type="term" value="F:DNA-binding transcription factor activity"/>
    <property type="evidence" value="ECO:0007669"/>
    <property type="project" value="InterPro"/>
</dbReference>
<dbReference type="GO" id="GO:1900705">
    <property type="term" value="P:negative regulation of siderophore biosynthetic process"/>
    <property type="evidence" value="ECO:0007669"/>
    <property type="project" value="TreeGrafter"/>
</dbReference>
<evidence type="ECO:0000256" key="14">
    <source>
        <dbReference type="PIRSR" id="PIRSR602481-1"/>
    </source>
</evidence>
<evidence type="ECO:0000256" key="8">
    <source>
        <dbReference type="ARBA" id="ARBA00022723"/>
    </source>
</evidence>
<dbReference type="InterPro" id="IPR002481">
    <property type="entry name" value="FUR"/>
</dbReference>
<dbReference type="AlphaFoldDB" id="A0A4Q0Y3L8"/>
<comment type="cofactor">
    <cofactor evidence="15">
        <name>Mn(2+)</name>
        <dbReference type="ChEBI" id="CHEBI:29035"/>
    </cofactor>
    <cofactor evidence="15">
        <name>Fe(2+)</name>
        <dbReference type="ChEBI" id="CHEBI:29033"/>
    </cofactor>
    <text evidence="15">Binds 1 Mn(2+) or Fe(2+) ion per subunit.</text>
</comment>
<sequence length="152" mass="17823">MSSLENKKFDIFMKNFRTQISKLGFKNTIQKDYILKILFFSKKHLSAEEITKEIQKEFNLDIGIATVYRGLSFFEQMGIINSLDIGDGIKRFEFKVDKTHHDHLVCIKCNKIIEFNDDFIELNQIKIAEKNGFILKDHIMTIYGICTECDKN</sequence>
<dbReference type="GO" id="GO:0045892">
    <property type="term" value="P:negative regulation of DNA-templated transcription"/>
    <property type="evidence" value="ECO:0007669"/>
    <property type="project" value="TreeGrafter"/>
</dbReference>
<feature type="binding site" evidence="14">
    <location>
        <position position="149"/>
    </location>
    <ligand>
        <name>Zn(2+)</name>
        <dbReference type="ChEBI" id="CHEBI:29105"/>
    </ligand>
</feature>
<dbReference type="PANTHER" id="PTHR33202:SF2">
    <property type="entry name" value="FERRIC UPTAKE REGULATION PROTEIN"/>
    <property type="match status" value="1"/>
</dbReference>
<comment type="caution">
    <text evidence="16">The sequence shown here is derived from an EMBL/GenBank/DDBJ whole genome shotgun (WGS) entry which is preliminary data.</text>
</comment>
<comment type="cofactor">
    <cofactor evidence="14">
        <name>Zn(2+)</name>
        <dbReference type="ChEBI" id="CHEBI:29105"/>
    </cofactor>
    <text evidence="14">Binds 1 zinc ion per subunit.</text>
</comment>
<dbReference type="InterPro" id="IPR036390">
    <property type="entry name" value="WH_DNA-bd_sf"/>
</dbReference>
<dbReference type="GO" id="GO:0008270">
    <property type="term" value="F:zinc ion binding"/>
    <property type="evidence" value="ECO:0007669"/>
    <property type="project" value="TreeGrafter"/>
</dbReference>
<evidence type="ECO:0000256" key="11">
    <source>
        <dbReference type="ARBA" id="ARBA00023015"/>
    </source>
</evidence>
<dbReference type="Gene3D" id="1.10.10.10">
    <property type="entry name" value="Winged helix-like DNA-binding domain superfamily/Winged helix DNA-binding domain"/>
    <property type="match status" value="1"/>
</dbReference>
<feature type="binding site" evidence="15">
    <location>
        <position position="121"/>
    </location>
    <ligand>
        <name>Fe cation</name>
        <dbReference type="ChEBI" id="CHEBI:24875"/>
    </ligand>
</feature>
<dbReference type="OrthoDB" id="8659436at2"/>
<feature type="binding site" evidence="15">
    <location>
        <position position="100"/>
    </location>
    <ligand>
        <name>Fe cation</name>
        <dbReference type="ChEBI" id="CHEBI:24875"/>
    </ligand>
</feature>
<dbReference type="CDD" id="cd07153">
    <property type="entry name" value="Fur_like"/>
    <property type="match status" value="1"/>
</dbReference>
<gene>
    <name evidence="16" type="ORF">CRV06_03910</name>
</gene>
<evidence type="ECO:0000256" key="15">
    <source>
        <dbReference type="PIRSR" id="PIRSR602481-2"/>
    </source>
</evidence>
<evidence type="ECO:0000256" key="5">
    <source>
        <dbReference type="ARBA" id="ARBA00020910"/>
    </source>
</evidence>
<evidence type="ECO:0000256" key="4">
    <source>
        <dbReference type="ARBA" id="ARBA00011738"/>
    </source>
</evidence>
<feature type="binding site" evidence="15">
    <location>
        <position position="102"/>
    </location>
    <ligand>
        <name>Fe cation</name>
        <dbReference type="ChEBI" id="CHEBI:24875"/>
    </ligand>
</feature>
<keyword evidence="13" id="KW-0804">Transcription</keyword>
<evidence type="ECO:0000256" key="2">
    <source>
        <dbReference type="ARBA" id="ARBA00004496"/>
    </source>
</evidence>
<dbReference type="InterPro" id="IPR036388">
    <property type="entry name" value="WH-like_DNA-bd_sf"/>
</dbReference>
<evidence type="ECO:0000256" key="6">
    <source>
        <dbReference type="ARBA" id="ARBA00022490"/>
    </source>
</evidence>
<keyword evidence="9 14" id="KW-0862">Zinc</keyword>
<dbReference type="GO" id="GO:0000976">
    <property type="term" value="F:transcription cis-regulatory region binding"/>
    <property type="evidence" value="ECO:0007669"/>
    <property type="project" value="TreeGrafter"/>
</dbReference>
<dbReference type="Pfam" id="PF01475">
    <property type="entry name" value="FUR"/>
    <property type="match status" value="1"/>
</dbReference>
<evidence type="ECO:0000256" key="10">
    <source>
        <dbReference type="ARBA" id="ARBA00023004"/>
    </source>
</evidence>
<reference evidence="16 17" key="1">
    <citation type="submission" date="2017-10" db="EMBL/GenBank/DDBJ databases">
        <title>Genomics of the genus Arcobacter.</title>
        <authorList>
            <person name="Perez-Cataluna A."/>
            <person name="Figueras M.J."/>
        </authorList>
    </citation>
    <scope>NUCLEOTIDE SEQUENCE [LARGE SCALE GENOMIC DNA]</scope>
    <source>
        <strain evidence="16 17">DSM 24636</strain>
    </source>
</reference>
<dbReference type="GO" id="GO:0005829">
    <property type="term" value="C:cytosol"/>
    <property type="evidence" value="ECO:0007669"/>
    <property type="project" value="TreeGrafter"/>
</dbReference>
<evidence type="ECO:0000256" key="1">
    <source>
        <dbReference type="ARBA" id="ARBA00002997"/>
    </source>
</evidence>
<dbReference type="PANTHER" id="PTHR33202">
    <property type="entry name" value="ZINC UPTAKE REGULATION PROTEIN"/>
    <property type="match status" value="1"/>
</dbReference>
<evidence type="ECO:0000256" key="13">
    <source>
        <dbReference type="ARBA" id="ARBA00023163"/>
    </source>
</evidence>
<feature type="binding site" evidence="14">
    <location>
        <position position="146"/>
    </location>
    <ligand>
        <name>Zn(2+)</name>
        <dbReference type="ChEBI" id="CHEBI:29105"/>
    </ligand>
</feature>